<gene>
    <name evidence="1" type="ORF">E0E05_03645</name>
</gene>
<protein>
    <recommendedName>
        <fullName evidence="3">Lipoprotein</fullName>
    </recommendedName>
</protein>
<dbReference type="OrthoDB" id="8298141at2"/>
<dbReference type="PROSITE" id="PS51257">
    <property type="entry name" value="PROKAR_LIPOPROTEIN"/>
    <property type="match status" value="1"/>
</dbReference>
<sequence length="200" mass="20940">MSPKPSRSLSAIALGGLVALAGCLTTPPSSMLELSRLSPLKADPGAIRLAARLPDPLQVRDGDIRLRISFDGGTDATRLVEEYAAIIVDAPAGTPGIAPGSAGERTYVAALSGEDAESLRAVQRRIRDWRAGGMEGEGQLAVSATACAAGPLPDGPIRLTTWMRTEPDAPFFVLTRGVDLRRQIERRGAPADAIERCASG</sequence>
<dbReference type="AlphaFoldDB" id="A0A4P6UXH3"/>
<name>A0A4P6UXH3_9HYPH</name>
<keyword evidence="2" id="KW-1185">Reference proteome</keyword>
<dbReference type="GeneID" id="90766380"/>
<evidence type="ECO:0000313" key="1">
    <source>
        <dbReference type="EMBL" id="QBK29771.1"/>
    </source>
</evidence>
<evidence type="ECO:0008006" key="3">
    <source>
        <dbReference type="Google" id="ProtNLM"/>
    </source>
</evidence>
<reference evidence="1 2" key="1">
    <citation type="journal article" date="2017" name="Int. J. Syst. Evol. Microbiol.">
        <title>Roseitalea porphyridii gen. nov., sp. nov., isolated from a red alga, and reclassification of Hoeflea suaedae Chung et al. 2013 as Pseudohoeflea suaedae gen. nov., comb. nov.</title>
        <authorList>
            <person name="Hyeon J.W."/>
            <person name="Jeong S.E."/>
            <person name="Baek K."/>
            <person name="Jeon C.O."/>
        </authorList>
    </citation>
    <scope>NUCLEOTIDE SEQUENCE [LARGE SCALE GENOMIC DNA]</scope>
    <source>
        <strain evidence="1 2">MA7-20</strain>
    </source>
</reference>
<dbReference type="KEGG" id="rpod:E0E05_03645"/>
<evidence type="ECO:0000313" key="2">
    <source>
        <dbReference type="Proteomes" id="UP000293719"/>
    </source>
</evidence>
<dbReference type="RefSeq" id="WP_131615486.1">
    <property type="nucleotide sequence ID" value="NZ_CP036532.1"/>
</dbReference>
<dbReference type="EMBL" id="CP036532">
    <property type="protein sequence ID" value="QBK29771.1"/>
    <property type="molecule type" value="Genomic_DNA"/>
</dbReference>
<organism evidence="1 2">
    <name type="scientific">Roseitalea porphyridii</name>
    <dbReference type="NCBI Taxonomy" id="1852022"/>
    <lineage>
        <taxon>Bacteria</taxon>
        <taxon>Pseudomonadati</taxon>
        <taxon>Pseudomonadota</taxon>
        <taxon>Alphaproteobacteria</taxon>
        <taxon>Hyphomicrobiales</taxon>
        <taxon>Ahrensiaceae</taxon>
        <taxon>Roseitalea</taxon>
    </lineage>
</organism>
<accession>A0A4P6UXH3</accession>
<dbReference type="Proteomes" id="UP000293719">
    <property type="component" value="Chromosome"/>
</dbReference>
<proteinExistence type="predicted"/>